<proteinExistence type="predicted"/>
<dbReference type="InterPro" id="IPR050807">
    <property type="entry name" value="TransReg_Diox_bact_type"/>
</dbReference>
<dbReference type="InterPro" id="IPR010982">
    <property type="entry name" value="Lambda_DNA-bd_dom_sf"/>
</dbReference>
<dbReference type="SUPFAM" id="SSF47413">
    <property type="entry name" value="lambda repressor-like DNA-binding domains"/>
    <property type="match status" value="1"/>
</dbReference>
<dbReference type="CDD" id="cd00093">
    <property type="entry name" value="HTH_XRE"/>
    <property type="match status" value="1"/>
</dbReference>
<dbReference type="InterPro" id="IPR013096">
    <property type="entry name" value="Cupin_2"/>
</dbReference>
<evidence type="ECO:0000259" key="2">
    <source>
        <dbReference type="PROSITE" id="PS50943"/>
    </source>
</evidence>
<dbReference type="GO" id="GO:0003677">
    <property type="term" value="F:DNA binding"/>
    <property type="evidence" value="ECO:0007669"/>
    <property type="project" value="UniProtKB-KW"/>
</dbReference>
<dbReference type="SMART" id="SM00530">
    <property type="entry name" value="HTH_XRE"/>
    <property type="match status" value="1"/>
</dbReference>
<gene>
    <name evidence="3" type="ORF">UFOPK4284_00636</name>
</gene>
<sequence>MPDPIKSLGPRLKEVRLESKLSLREIARQLKVSPSFISQIENGKSHPSVATLYALANLLGVSIDLLFESKSADKGKSGKINISPKVSRATFDAPADAWDSSGSKISFVNPNNRSVIVMNSGVRWERLAATLDDSVNFMEIVYDAGSESNDGGELLIHDGYEYGFALDGEIEVTVGDLVQTISKGDSIGFDSTFPHMFRNISNTPFRGIWFVHGCADPHR</sequence>
<dbReference type="PANTHER" id="PTHR46797:SF1">
    <property type="entry name" value="METHYLPHOSPHONATE SYNTHASE"/>
    <property type="match status" value="1"/>
</dbReference>
<dbReference type="CDD" id="cd02209">
    <property type="entry name" value="cupin_XRE_C"/>
    <property type="match status" value="1"/>
</dbReference>
<dbReference type="Pfam" id="PF07883">
    <property type="entry name" value="Cupin_2"/>
    <property type="match status" value="1"/>
</dbReference>
<reference evidence="3" key="1">
    <citation type="submission" date="2020-05" db="EMBL/GenBank/DDBJ databases">
        <authorList>
            <person name="Chiriac C."/>
            <person name="Salcher M."/>
            <person name="Ghai R."/>
            <person name="Kavagutti S V."/>
        </authorList>
    </citation>
    <scope>NUCLEOTIDE SEQUENCE</scope>
</reference>
<evidence type="ECO:0000256" key="1">
    <source>
        <dbReference type="ARBA" id="ARBA00023125"/>
    </source>
</evidence>
<feature type="domain" description="HTH cro/C1-type" evidence="2">
    <location>
        <begin position="12"/>
        <end position="66"/>
    </location>
</feature>
<name>A0A6J7T623_9ZZZZ</name>
<dbReference type="PROSITE" id="PS50943">
    <property type="entry name" value="HTH_CROC1"/>
    <property type="match status" value="1"/>
</dbReference>
<dbReference type="PANTHER" id="PTHR46797">
    <property type="entry name" value="HTH-TYPE TRANSCRIPTIONAL REGULATOR"/>
    <property type="match status" value="1"/>
</dbReference>
<dbReference type="GO" id="GO:0005829">
    <property type="term" value="C:cytosol"/>
    <property type="evidence" value="ECO:0007669"/>
    <property type="project" value="TreeGrafter"/>
</dbReference>
<protein>
    <submittedName>
        <fullName evidence="3">Unannotated protein</fullName>
    </submittedName>
</protein>
<evidence type="ECO:0000313" key="3">
    <source>
        <dbReference type="EMBL" id="CAB5048410.1"/>
    </source>
</evidence>
<dbReference type="AlphaFoldDB" id="A0A6J7T623"/>
<dbReference type="Gene3D" id="1.10.260.40">
    <property type="entry name" value="lambda repressor-like DNA-binding domains"/>
    <property type="match status" value="1"/>
</dbReference>
<accession>A0A6J7T623</accession>
<keyword evidence="1" id="KW-0238">DNA-binding</keyword>
<dbReference type="SUPFAM" id="SSF51182">
    <property type="entry name" value="RmlC-like cupins"/>
    <property type="match status" value="1"/>
</dbReference>
<dbReference type="GO" id="GO:0003700">
    <property type="term" value="F:DNA-binding transcription factor activity"/>
    <property type="evidence" value="ECO:0007669"/>
    <property type="project" value="TreeGrafter"/>
</dbReference>
<dbReference type="InterPro" id="IPR014710">
    <property type="entry name" value="RmlC-like_jellyroll"/>
</dbReference>
<dbReference type="InterPro" id="IPR011051">
    <property type="entry name" value="RmlC_Cupin_sf"/>
</dbReference>
<dbReference type="Pfam" id="PF01381">
    <property type="entry name" value="HTH_3"/>
    <property type="match status" value="1"/>
</dbReference>
<organism evidence="3">
    <name type="scientific">freshwater metagenome</name>
    <dbReference type="NCBI Taxonomy" id="449393"/>
    <lineage>
        <taxon>unclassified sequences</taxon>
        <taxon>metagenomes</taxon>
        <taxon>ecological metagenomes</taxon>
    </lineage>
</organism>
<dbReference type="Gene3D" id="2.60.120.10">
    <property type="entry name" value="Jelly Rolls"/>
    <property type="match status" value="1"/>
</dbReference>
<dbReference type="EMBL" id="CAFBQE010000033">
    <property type="protein sequence ID" value="CAB5048410.1"/>
    <property type="molecule type" value="Genomic_DNA"/>
</dbReference>
<dbReference type="InterPro" id="IPR001387">
    <property type="entry name" value="Cro/C1-type_HTH"/>
</dbReference>